<reference evidence="3" key="1">
    <citation type="journal article" date="2014" name="Int. J. Syst. Evol. Microbiol.">
        <title>Complete genome sequence of Corynebacterium casei LMG S-19264T (=DSM 44701T), isolated from a smear-ripened cheese.</title>
        <authorList>
            <consortium name="US DOE Joint Genome Institute (JGI-PGF)"/>
            <person name="Walter F."/>
            <person name="Albersmeier A."/>
            <person name="Kalinowski J."/>
            <person name="Ruckert C."/>
        </authorList>
    </citation>
    <scope>NUCLEOTIDE SEQUENCE</scope>
    <source>
        <strain evidence="3">JCM 16108</strain>
    </source>
</reference>
<dbReference type="EMBL" id="JAGGKO010000003">
    <property type="protein sequence ID" value="MBP1955169.1"/>
    <property type="molecule type" value="Genomic_DNA"/>
</dbReference>
<dbReference type="InterPro" id="IPR055734">
    <property type="entry name" value="DUF7310"/>
</dbReference>
<dbReference type="Proteomes" id="UP000614609">
    <property type="component" value="Unassembled WGS sequence"/>
</dbReference>
<dbReference type="OrthoDB" id="206571at2157"/>
<feature type="compositionally biased region" description="Basic and acidic residues" evidence="1">
    <location>
        <begin position="1"/>
        <end position="66"/>
    </location>
</feature>
<organism evidence="3 5">
    <name type="scientific">Halarchaeum rubridurum</name>
    <dbReference type="NCBI Taxonomy" id="489911"/>
    <lineage>
        <taxon>Archaea</taxon>
        <taxon>Methanobacteriati</taxon>
        <taxon>Methanobacteriota</taxon>
        <taxon>Stenosarchaea group</taxon>
        <taxon>Halobacteria</taxon>
        <taxon>Halobacteriales</taxon>
        <taxon>Halobacteriaceae</taxon>
    </lineage>
</organism>
<feature type="region of interest" description="Disordered" evidence="1">
    <location>
        <begin position="1"/>
        <end position="79"/>
    </location>
</feature>
<proteinExistence type="predicted"/>
<accession>A0A830FZX5</accession>
<name>A0A830FZX5_9EURY</name>
<keyword evidence="5" id="KW-1185">Reference proteome</keyword>
<evidence type="ECO:0000259" key="2">
    <source>
        <dbReference type="Pfam" id="PF23991"/>
    </source>
</evidence>
<comment type="caution">
    <text evidence="3">The sequence shown here is derived from an EMBL/GenBank/DDBJ whole genome shotgun (WGS) entry which is preliminary data.</text>
</comment>
<evidence type="ECO:0000256" key="1">
    <source>
        <dbReference type="SAM" id="MobiDB-lite"/>
    </source>
</evidence>
<dbReference type="RefSeq" id="WP_188872166.1">
    <property type="nucleotide sequence ID" value="NZ_BMOO01000004.1"/>
</dbReference>
<sequence>MSTDLRAETADSHTHDGDRGDAPSAPERTDVDARLRAVERAFDAAHSTDPDHPTDGTAHDTPERDPTPTADSRAAADADRALAARLSTVERRLDDLDAAVQSLQGYVGSVDAVNESVERRANAALAAAERPRPTHPLPDLPEPASSEPEDDATGFFGRLLR</sequence>
<dbReference type="Proteomes" id="UP000765891">
    <property type="component" value="Unassembled WGS sequence"/>
</dbReference>
<dbReference type="AlphaFoldDB" id="A0A830FZX5"/>
<evidence type="ECO:0000313" key="4">
    <source>
        <dbReference type="EMBL" id="MBP1955169.1"/>
    </source>
</evidence>
<reference evidence="3" key="2">
    <citation type="submission" date="2020-09" db="EMBL/GenBank/DDBJ databases">
        <authorList>
            <person name="Sun Q."/>
            <person name="Ohkuma M."/>
        </authorList>
    </citation>
    <scope>NUCLEOTIDE SEQUENCE</scope>
    <source>
        <strain evidence="3">JCM 16108</strain>
    </source>
</reference>
<dbReference type="EMBL" id="BMOO01000004">
    <property type="protein sequence ID" value="GGM68395.1"/>
    <property type="molecule type" value="Genomic_DNA"/>
</dbReference>
<feature type="domain" description="DUF7310" evidence="2">
    <location>
        <begin position="31"/>
        <end position="130"/>
    </location>
</feature>
<feature type="region of interest" description="Disordered" evidence="1">
    <location>
        <begin position="123"/>
        <end position="161"/>
    </location>
</feature>
<evidence type="ECO:0000313" key="5">
    <source>
        <dbReference type="Proteomes" id="UP000614609"/>
    </source>
</evidence>
<evidence type="ECO:0000313" key="3">
    <source>
        <dbReference type="EMBL" id="GGM68395.1"/>
    </source>
</evidence>
<dbReference type="Pfam" id="PF23991">
    <property type="entry name" value="DUF7310"/>
    <property type="match status" value="1"/>
</dbReference>
<gene>
    <name evidence="3" type="ORF">GCM10009017_18260</name>
    <name evidence="4" type="ORF">J2752_002081</name>
</gene>
<protein>
    <recommendedName>
        <fullName evidence="2">DUF7310 domain-containing protein</fullName>
    </recommendedName>
</protein>
<reference evidence="4" key="3">
    <citation type="submission" date="2021-03" db="EMBL/GenBank/DDBJ databases">
        <title>Genomic Encyclopedia of Type Strains, Phase IV (KMG-IV): sequencing the most valuable type-strain genomes for metagenomic binning, comparative biology and taxonomic classification.</title>
        <authorList>
            <person name="Goeker M."/>
        </authorList>
    </citation>
    <scope>NUCLEOTIDE SEQUENCE</scope>
    <source>
        <strain evidence="4">DSM 22443</strain>
    </source>
</reference>